<proteinExistence type="predicted"/>
<protein>
    <submittedName>
        <fullName evidence="1">Uncharacterized protein</fullName>
    </submittedName>
</protein>
<comment type="caution">
    <text evidence="1">The sequence shown here is derived from an EMBL/GenBank/DDBJ whole genome shotgun (WGS) entry which is preliminary data.</text>
</comment>
<keyword evidence="2" id="KW-1185">Reference proteome</keyword>
<dbReference type="Gene3D" id="2.60.120.1000">
    <property type="match status" value="1"/>
</dbReference>
<evidence type="ECO:0000313" key="2">
    <source>
        <dbReference type="Proteomes" id="UP001159405"/>
    </source>
</evidence>
<dbReference type="Proteomes" id="UP001159405">
    <property type="component" value="Unassembled WGS sequence"/>
</dbReference>
<evidence type="ECO:0000313" key="1">
    <source>
        <dbReference type="EMBL" id="CAH3150668.1"/>
    </source>
</evidence>
<organism evidence="1 2">
    <name type="scientific">Porites lobata</name>
    <dbReference type="NCBI Taxonomy" id="104759"/>
    <lineage>
        <taxon>Eukaryota</taxon>
        <taxon>Metazoa</taxon>
        <taxon>Cnidaria</taxon>
        <taxon>Anthozoa</taxon>
        <taxon>Hexacorallia</taxon>
        <taxon>Scleractinia</taxon>
        <taxon>Fungiina</taxon>
        <taxon>Poritidae</taxon>
        <taxon>Porites</taxon>
    </lineage>
</organism>
<gene>
    <name evidence="1" type="ORF">PLOB_00047732</name>
</gene>
<name>A0ABN8PTY4_9CNID</name>
<reference evidence="1 2" key="1">
    <citation type="submission" date="2022-05" db="EMBL/GenBank/DDBJ databases">
        <authorList>
            <consortium name="Genoscope - CEA"/>
            <person name="William W."/>
        </authorList>
    </citation>
    <scope>NUCLEOTIDE SEQUENCE [LARGE SCALE GENOMIC DNA]</scope>
</reference>
<dbReference type="EMBL" id="CALNXK010000089">
    <property type="protein sequence ID" value="CAH3150668.1"/>
    <property type="molecule type" value="Genomic_DNA"/>
</dbReference>
<accession>A0ABN8PTY4</accession>
<feature type="non-terminal residue" evidence="1">
    <location>
        <position position="1"/>
    </location>
</feature>
<sequence>WFNSYIINPDGSEGLTPSVVYCTITDKNGVGVTIVSHDSENRMLLIRSFIRTRWSLLSKLRMLVDGYEPTGSYVRNMSYL</sequence>